<keyword evidence="1" id="KW-0472">Membrane</keyword>
<keyword evidence="3" id="KW-1185">Reference proteome</keyword>
<sequence length="176" mass="18832">MSNLSNEAPISETESPEKRQTSSGVMLVTLLLLIAALLLTSTMMVHYAIQQQDGNGQSIGAQLAGMLDKGKAYSSQFKGAVQQKSQQEEAKTQTAASKAVSLFSSSAGKKVKWPRMALAGFGRSTDGDGGFAIINGDQILPGQYAGKVKLVEIRNQGVVVEYMGEQKYLTVDLQQD</sequence>
<feature type="transmembrane region" description="Helical" evidence="1">
    <location>
        <begin position="25"/>
        <end position="49"/>
    </location>
</feature>
<keyword evidence="1" id="KW-1133">Transmembrane helix</keyword>
<dbReference type="RefSeq" id="WP_136061522.1">
    <property type="nucleotide sequence ID" value="NZ_CAAHFH010000001.1"/>
</dbReference>
<dbReference type="AlphaFoldDB" id="A0A6C2UKY3"/>
<dbReference type="Proteomes" id="UP000346198">
    <property type="component" value="Unassembled WGS sequence"/>
</dbReference>
<evidence type="ECO:0000313" key="3">
    <source>
        <dbReference type="Proteomes" id="UP000346198"/>
    </source>
</evidence>
<reference evidence="2 3" key="1">
    <citation type="submission" date="2019-04" db="EMBL/GenBank/DDBJ databases">
        <authorList>
            <person name="Van Vliet M D."/>
        </authorList>
    </citation>
    <scope>NUCLEOTIDE SEQUENCE [LARGE SCALE GENOMIC DNA]</scope>
    <source>
        <strain evidence="2 3">F21</strain>
    </source>
</reference>
<protein>
    <submittedName>
        <fullName evidence="2">Uncharacterized protein</fullName>
    </submittedName>
</protein>
<evidence type="ECO:0000256" key="1">
    <source>
        <dbReference type="SAM" id="Phobius"/>
    </source>
</evidence>
<gene>
    <name evidence="2" type="ORF">SCARR_02137</name>
</gene>
<keyword evidence="1" id="KW-0812">Transmembrane</keyword>
<accession>A0A6C2UKY3</accession>
<name>A0A6C2UKY3_9BACT</name>
<dbReference type="EMBL" id="CAAHFH010000001">
    <property type="protein sequence ID" value="VGO20077.1"/>
    <property type="molecule type" value="Genomic_DNA"/>
</dbReference>
<evidence type="ECO:0000313" key="2">
    <source>
        <dbReference type="EMBL" id="VGO20077.1"/>
    </source>
</evidence>
<organism evidence="2 3">
    <name type="scientific">Pontiella sulfatireligans</name>
    <dbReference type="NCBI Taxonomy" id="2750658"/>
    <lineage>
        <taxon>Bacteria</taxon>
        <taxon>Pseudomonadati</taxon>
        <taxon>Kiritimatiellota</taxon>
        <taxon>Kiritimatiellia</taxon>
        <taxon>Kiritimatiellales</taxon>
        <taxon>Pontiellaceae</taxon>
        <taxon>Pontiella</taxon>
    </lineage>
</organism>
<proteinExistence type="predicted"/>